<dbReference type="InterPro" id="IPR006091">
    <property type="entry name" value="Acyl-CoA_Oxase/DH_mid-dom"/>
</dbReference>
<evidence type="ECO:0000256" key="1">
    <source>
        <dbReference type="ARBA" id="ARBA00001974"/>
    </source>
</evidence>
<dbReference type="SUPFAM" id="SSF56645">
    <property type="entry name" value="Acyl-CoA dehydrogenase NM domain-like"/>
    <property type="match status" value="1"/>
</dbReference>
<organism evidence="6 7">
    <name type="scientific">Heterodera trifolii</name>
    <dbReference type="NCBI Taxonomy" id="157864"/>
    <lineage>
        <taxon>Eukaryota</taxon>
        <taxon>Metazoa</taxon>
        <taxon>Ecdysozoa</taxon>
        <taxon>Nematoda</taxon>
        <taxon>Chromadorea</taxon>
        <taxon>Rhabditida</taxon>
        <taxon>Tylenchina</taxon>
        <taxon>Tylenchomorpha</taxon>
        <taxon>Tylenchoidea</taxon>
        <taxon>Heteroderidae</taxon>
        <taxon>Heteroderinae</taxon>
        <taxon>Heterodera</taxon>
    </lineage>
</organism>
<evidence type="ECO:0000259" key="5">
    <source>
        <dbReference type="Pfam" id="PF02771"/>
    </source>
</evidence>
<dbReference type="Gene3D" id="1.10.540.10">
    <property type="entry name" value="Acyl-CoA dehydrogenase/oxidase, N-terminal domain"/>
    <property type="match status" value="1"/>
</dbReference>
<keyword evidence="7" id="KW-1185">Reference proteome</keyword>
<dbReference type="InterPro" id="IPR046373">
    <property type="entry name" value="Acyl-CoA_Oxase/DH_mid-dom_sf"/>
</dbReference>
<evidence type="ECO:0000256" key="3">
    <source>
        <dbReference type="ARBA" id="ARBA00022827"/>
    </source>
</evidence>
<dbReference type="Gene3D" id="2.40.110.10">
    <property type="entry name" value="Butyryl-CoA Dehydrogenase, subunit A, domain 2"/>
    <property type="match status" value="1"/>
</dbReference>
<evidence type="ECO:0000259" key="4">
    <source>
        <dbReference type="Pfam" id="PF02770"/>
    </source>
</evidence>
<comment type="caution">
    <text evidence="6">The sequence shown here is derived from an EMBL/GenBank/DDBJ whole genome shotgun (WGS) entry which is preliminary data.</text>
</comment>
<dbReference type="AlphaFoldDB" id="A0ABD2JWT6"/>
<dbReference type="InterPro" id="IPR037069">
    <property type="entry name" value="AcylCoA_DH/ox_N_sf"/>
</dbReference>
<accession>A0ABD2JWT6</accession>
<proteinExistence type="predicted"/>
<evidence type="ECO:0000313" key="7">
    <source>
        <dbReference type="Proteomes" id="UP001620626"/>
    </source>
</evidence>
<dbReference type="Pfam" id="PF02770">
    <property type="entry name" value="Acyl-CoA_dh_M"/>
    <property type="match status" value="1"/>
</dbReference>
<protein>
    <recommendedName>
        <fullName evidence="8">Acyl-CoA dehydrogenase</fullName>
    </recommendedName>
</protein>
<dbReference type="Proteomes" id="UP001620626">
    <property type="component" value="Unassembled WGS sequence"/>
</dbReference>
<evidence type="ECO:0000256" key="2">
    <source>
        <dbReference type="ARBA" id="ARBA00022630"/>
    </source>
</evidence>
<name>A0ABD2JWT6_9BILA</name>
<evidence type="ECO:0008006" key="8">
    <source>
        <dbReference type="Google" id="ProtNLM"/>
    </source>
</evidence>
<sequence>MLMLSSKFVRRMSSLFVQQPSFSGSTPNLSSLSAAEEAGHVQRARHFVQNEVIPSSSHFDSTGEFPWPWVRLAHALGLMNTGIPPEHGGIGLPLTAKVGIFETIAYGDIGLGTTLMVSELSQQPLLYAGTLEQKQKFLLPMLGNPFLASFAVTEPEAGSDVSNVSTSAEPSEDGTFYVLNGAKKWITNCGVAQWLHF</sequence>
<dbReference type="PANTHER" id="PTHR43884">
    <property type="entry name" value="ACYL-COA DEHYDROGENASE"/>
    <property type="match status" value="1"/>
</dbReference>
<dbReference type="PANTHER" id="PTHR43884:SF12">
    <property type="entry name" value="ISOVALERYL-COA DEHYDROGENASE, MITOCHONDRIAL-RELATED"/>
    <property type="match status" value="1"/>
</dbReference>
<keyword evidence="3" id="KW-0274">FAD</keyword>
<keyword evidence="2" id="KW-0285">Flavoprotein</keyword>
<dbReference type="Pfam" id="PF02771">
    <property type="entry name" value="Acyl-CoA_dh_N"/>
    <property type="match status" value="1"/>
</dbReference>
<dbReference type="GO" id="GO:0003995">
    <property type="term" value="F:acyl-CoA dehydrogenase activity"/>
    <property type="evidence" value="ECO:0007669"/>
    <property type="project" value="UniProtKB-ARBA"/>
</dbReference>
<evidence type="ECO:0000313" key="6">
    <source>
        <dbReference type="EMBL" id="KAL3095081.1"/>
    </source>
</evidence>
<dbReference type="InterPro" id="IPR009100">
    <property type="entry name" value="AcylCoA_DH/oxidase_NM_dom_sf"/>
</dbReference>
<dbReference type="InterPro" id="IPR013786">
    <property type="entry name" value="AcylCoA_DH/ox_N"/>
</dbReference>
<dbReference type="EMBL" id="JBICBT010000885">
    <property type="protein sequence ID" value="KAL3095081.1"/>
    <property type="molecule type" value="Genomic_DNA"/>
</dbReference>
<feature type="domain" description="Acyl-CoA dehydrogenase/oxidase N-terminal" evidence="5">
    <location>
        <begin position="41"/>
        <end position="142"/>
    </location>
</feature>
<feature type="domain" description="Acyl-CoA oxidase/dehydrogenase middle" evidence="4">
    <location>
        <begin position="149"/>
        <end position="194"/>
    </location>
</feature>
<gene>
    <name evidence="6" type="ORF">niasHT_022790</name>
</gene>
<reference evidence="6 7" key="1">
    <citation type="submission" date="2024-10" db="EMBL/GenBank/DDBJ databases">
        <authorList>
            <person name="Kim D."/>
        </authorList>
    </citation>
    <scope>NUCLEOTIDE SEQUENCE [LARGE SCALE GENOMIC DNA]</scope>
    <source>
        <strain evidence="6">BH-2024</strain>
    </source>
</reference>
<comment type="cofactor">
    <cofactor evidence="1">
        <name>FAD</name>
        <dbReference type="ChEBI" id="CHEBI:57692"/>
    </cofactor>
</comment>